<dbReference type="InterPro" id="IPR002470">
    <property type="entry name" value="Peptidase_S9A"/>
</dbReference>
<dbReference type="SUPFAM" id="SSF53474">
    <property type="entry name" value="alpha/beta-Hydrolases"/>
    <property type="match status" value="1"/>
</dbReference>
<dbReference type="GO" id="GO:0070012">
    <property type="term" value="F:oligopeptidase activity"/>
    <property type="evidence" value="ECO:0007669"/>
    <property type="project" value="TreeGrafter"/>
</dbReference>
<dbReference type="Gene3D" id="3.40.50.1820">
    <property type="entry name" value="alpha/beta hydrolase"/>
    <property type="match status" value="1"/>
</dbReference>
<evidence type="ECO:0000256" key="4">
    <source>
        <dbReference type="RuleBase" id="RU368024"/>
    </source>
</evidence>
<accession>A0A183AQN6</accession>
<protein>
    <recommendedName>
        <fullName evidence="3 4">Prolyl endopeptidase</fullName>
        <ecNumber evidence="4">3.4.21.-</ecNumber>
    </recommendedName>
</protein>
<evidence type="ECO:0000313" key="6">
    <source>
        <dbReference type="WBParaSite" id="ECPE_0000929901-mRNA-1"/>
    </source>
</evidence>
<dbReference type="PANTHER" id="PTHR42881:SF2">
    <property type="entry name" value="PROLYL ENDOPEPTIDASE"/>
    <property type="match status" value="1"/>
</dbReference>
<organism evidence="6">
    <name type="scientific">Echinostoma caproni</name>
    <dbReference type="NCBI Taxonomy" id="27848"/>
    <lineage>
        <taxon>Eukaryota</taxon>
        <taxon>Metazoa</taxon>
        <taxon>Spiralia</taxon>
        <taxon>Lophotrochozoa</taxon>
        <taxon>Platyhelminthes</taxon>
        <taxon>Trematoda</taxon>
        <taxon>Digenea</taxon>
        <taxon>Plagiorchiida</taxon>
        <taxon>Echinostomata</taxon>
        <taxon>Echinostomatoidea</taxon>
        <taxon>Echinostomatidae</taxon>
        <taxon>Echinostoma</taxon>
    </lineage>
</organism>
<dbReference type="InterPro" id="IPR051167">
    <property type="entry name" value="Prolyl_oligopep/macrocyclase"/>
</dbReference>
<dbReference type="PRINTS" id="PR00862">
    <property type="entry name" value="PROLIGOPTASE"/>
</dbReference>
<reference evidence="6" key="1">
    <citation type="submission" date="2016-06" db="UniProtKB">
        <authorList>
            <consortium name="WormBaseParasite"/>
        </authorList>
    </citation>
    <scope>IDENTIFICATION</scope>
</reference>
<evidence type="ECO:0000256" key="2">
    <source>
        <dbReference type="ARBA" id="ARBA00005228"/>
    </source>
</evidence>
<keyword evidence="4" id="KW-0645">Protease</keyword>
<evidence type="ECO:0000259" key="5">
    <source>
        <dbReference type="Pfam" id="PF00326"/>
    </source>
</evidence>
<dbReference type="EC" id="3.4.21.-" evidence="4"/>
<feature type="domain" description="Peptidase S9 prolyl oligopeptidase catalytic" evidence="5">
    <location>
        <begin position="2"/>
        <end position="113"/>
    </location>
</feature>
<dbReference type="GO" id="GO:0005829">
    <property type="term" value="C:cytosol"/>
    <property type="evidence" value="ECO:0007669"/>
    <property type="project" value="TreeGrafter"/>
</dbReference>
<dbReference type="GO" id="GO:0006508">
    <property type="term" value="P:proteolysis"/>
    <property type="evidence" value="ECO:0007669"/>
    <property type="project" value="UniProtKB-KW"/>
</dbReference>
<dbReference type="AlphaFoldDB" id="A0A183AQN6"/>
<comment type="catalytic activity">
    <reaction evidence="1">
        <text>Hydrolysis of Pro-|-Xaa &gt;&gt; Ala-|-Xaa in oligopeptides.</text>
        <dbReference type="EC" id="3.4.21.26"/>
    </reaction>
</comment>
<dbReference type="WBParaSite" id="ECPE_0000929901-mRNA-1">
    <property type="protein sequence ID" value="ECPE_0000929901-mRNA-1"/>
    <property type="gene ID" value="ECPE_0000929901"/>
</dbReference>
<keyword evidence="4" id="KW-0720">Serine protease</keyword>
<comment type="similarity">
    <text evidence="2 4">Belongs to the peptidase S9A family.</text>
</comment>
<name>A0A183AQN6_9TREM</name>
<evidence type="ECO:0000256" key="3">
    <source>
        <dbReference type="ARBA" id="ARBA00016310"/>
    </source>
</evidence>
<dbReference type="InterPro" id="IPR001375">
    <property type="entry name" value="Peptidase_S9_cat"/>
</dbReference>
<dbReference type="InterPro" id="IPR029058">
    <property type="entry name" value="AB_hydrolase_fold"/>
</dbReference>
<dbReference type="PANTHER" id="PTHR42881">
    <property type="entry name" value="PROLYL ENDOPEPTIDASE"/>
    <property type="match status" value="1"/>
</dbReference>
<dbReference type="GO" id="GO:0004252">
    <property type="term" value="F:serine-type endopeptidase activity"/>
    <property type="evidence" value="ECO:0007669"/>
    <property type="project" value="UniProtKB-UniRule"/>
</dbReference>
<evidence type="ECO:0000256" key="1">
    <source>
        <dbReference type="ARBA" id="ARBA00001070"/>
    </source>
</evidence>
<keyword evidence="4" id="KW-0378">Hydrolase</keyword>
<dbReference type="Pfam" id="PF00326">
    <property type="entry name" value="Peptidase_S9"/>
    <property type="match status" value="1"/>
</dbReference>
<sequence>LFVEGRENGGLVALVSAIQRPNLFGAVVADNPVCDMLRYFKFSSTARWIEEYGNPYHEDRFRNLLSYSPVHTCQKLREAGDQIPAFLIVTDPKASRVEPVHSFKIAASLQHESQLMHAKPVLNWVRDQSKSDVSHF</sequence>
<proteinExistence type="inferred from homology"/>